<sequence>MCIHINDPVLVRLINDLSTLSPTPIFQRLLFYPLSTAAFEYSCTCLIVQSILNNS</sequence>
<dbReference type="EMBL" id="CP011924">
    <property type="protein sequence ID" value="ATD08132.1"/>
    <property type="molecule type" value="Genomic_DNA"/>
</dbReference>
<organism evidence="1 2">
    <name type="scientific">Pseudoalteromonas piscicida</name>
    <dbReference type="NCBI Taxonomy" id="43662"/>
    <lineage>
        <taxon>Bacteria</taxon>
        <taxon>Pseudomonadati</taxon>
        <taxon>Pseudomonadota</taxon>
        <taxon>Gammaproteobacteria</taxon>
        <taxon>Alteromonadales</taxon>
        <taxon>Pseudoalteromonadaceae</taxon>
        <taxon>Pseudoalteromonas</taxon>
    </lineage>
</organism>
<reference evidence="1 2" key="1">
    <citation type="submission" date="2015-06" db="EMBL/GenBank/DDBJ databases">
        <authorList>
            <person name="Xie B.-B."/>
            <person name="Rong J.-C."/>
            <person name="Qin Q.-L."/>
            <person name="Zhang Y.-Z."/>
        </authorList>
    </citation>
    <scope>NUCLEOTIDE SEQUENCE [LARGE SCALE GENOMIC DNA]</scope>
    <source>
        <strain evidence="1 2">JCM 20779</strain>
    </source>
</reference>
<name>A0ABM6NGU1_PSEO7</name>
<protein>
    <submittedName>
        <fullName evidence="1">Uncharacterized protein</fullName>
    </submittedName>
</protein>
<accession>A0ABM6NGU1</accession>
<keyword evidence="2" id="KW-1185">Reference proteome</keyword>
<evidence type="ECO:0000313" key="1">
    <source>
        <dbReference type="EMBL" id="ATD08132.1"/>
    </source>
</evidence>
<gene>
    <name evidence="1" type="ORF">PPIS_a3321</name>
</gene>
<evidence type="ECO:0000313" key="2">
    <source>
        <dbReference type="Proteomes" id="UP000016521"/>
    </source>
</evidence>
<dbReference type="Proteomes" id="UP000016521">
    <property type="component" value="Chromosome I"/>
</dbReference>
<proteinExistence type="predicted"/>